<evidence type="ECO:0000256" key="3">
    <source>
        <dbReference type="ARBA" id="ARBA00022475"/>
    </source>
</evidence>
<keyword evidence="3" id="KW-1003">Cell membrane</keyword>
<dbReference type="SMART" id="SM00241">
    <property type="entry name" value="ZP"/>
    <property type="match status" value="1"/>
</dbReference>
<dbReference type="InterPro" id="IPR001507">
    <property type="entry name" value="ZP_dom"/>
</dbReference>
<feature type="compositionally biased region" description="Low complexity" evidence="11">
    <location>
        <begin position="256"/>
        <end position="276"/>
    </location>
</feature>
<dbReference type="Pfam" id="PF00100">
    <property type="entry name" value="Zona_pellucida"/>
    <property type="match status" value="1"/>
</dbReference>
<sequence length="300" mass="32682">MDLQGNSAFHHLQIFFCKKGAKFCCIQKSRSGVKLGATSSKWVQPHQIAHSNVKMVAVTLTYVFVKMVSSFKCLVLENECVLDDCHFHSLCSSTNISINGTGAFSAHMAAYNSSDYKHPYEGTQIDLYTKTVIYIGVFFDGPDPSLFAMVLNNCYATPSSNPDDPIKYYIIQNRCPSTIDDTVNVAENGLSSQARFSFQMFAFAGNYNQVYLHCQIYACDSRTSACAPTCSGARALDVNMEKTFNLKLGPFKRLDSPPTAAPDSPSAAPDSPSAASGTQASWTVTVLLMLMSAVLVSGKQ</sequence>
<evidence type="ECO:0000256" key="10">
    <source>
        <dbReference type="ARBA" id="ARBA00023288"/>
    </source>
</evidence>
<dbReference type="GO" id="GO:0005576">
    <property type="term" value="C:extracellular region"/>
    <property type="evidence" value="ECO:0007669"/>
    <property type="project" value="UniProtKB-SubCell"/>
</dbReference>
<reference evidence="13" key="1">
    <citation type="journal article" date="2010" name="Science">
        <title>The genome of the Western clawed frog Xenopus tropicalis.</title>
        <authorList>
            <person name="Hellsten U."/>
            <person name="Harland R.M."/>
            <person name="Gilchrist M.J."/>
            <person name="Hendrix D."/>
            <person name="Jurka J."/>
            <person name="Kapitonov V."/>
            <person name="Ovcharenko I."/>
            <person name="Putnam N.H."/>
            <person name="Shu S."/>
            <person name="Taher L."/>
            <person name="Blitz I.L."/>
            <person name="Blumberg B."/>
            <person name="Dichmann D.S."/>
            <person name="Dubchak I."/>
            <person name="Amaya E."/>
            <person name="Detter J.C."/>
            <person name="Fletcher R."/>
            <person name="Gerhard D.S."/>
            <person name="Goodstein D."/>
            <person name="Graves T."/>
            <person name="Grigoriev I.V."/>
            <person name="Grimwood J."/>
            <person name="Kawashima T."/>
            <person name="Lindquist E."/>
            <person name="Lucas S.M."/>
            <person name="Mead P.E."/>
            <person name="Mitros T."/>
            <person name="Ogino H."/>
            <person name="Ohta Y."/>
            <person name="Poliakov A.V."/>
            <person name="Pollet N."/>
            <person name="Robert J."/>
            <person name="Salamov A."/>
            <person name="Sater A.K."/>
            <person name="Schmutz J."/>
            <person name="Terry A."/>
            <person name="Vize P.D."/>
            <person name="Warren W.C."/>
            <person name="Wells D."/>
            <person name="Wills A."/>
            <person name="Wilson R.K."/>
            <person name="Zimmerman L.B."/>
            <person name="Zorn A.M."/>
            <person name="Grainger R."/>
            <person name="Grammer T."/>
            <person name="Khokha M.K."/>
            <person name="Richardson P.M."/>
            <person name="Rokhsar D.S."/>
        </authorList>
    </citation>
    <scope>NUCLEOTIDE SEQUENCE [LARGE SCALE GENOMIC DNA]</scope>
    <source>
        <strain evidence="13">Nigerian</strain>
    </source>
</reference>
<keyword evidence="9" id="KW-0325">Glycoprotein</keyword>
<keyword evidence="7" id="KW-0472">Membrane</keyword>
<dbReference type="InterPro" id="IPR055355">
    <property type="entry name" value="ZP-C"/>
</dbReference>
<proteinExistence type="predicted"/>
<evidence type="ECO:0000256" key="9">
    <source>
        <dbReference type="ARBA" id="ARBA00023180"/>
    </source>
</evidence>
<dbReference type="PRINTS" id="PR00023">
    <property type="entry name" value="ZPELLUCIDA"/>
</dbReference>
<feature type="region of interest" description="Disordered" evidence="11">
    <location>
        <begin position="251"/>
        <end position="276"/>
    </location>
</feature>
<dbReference type="PROSITE" id="PS51034">
    <property type="entry name" value="ZP_2"/>
    <property type="match status" value="1"/>
</dbReference>
<keyword evidence="4" id="KW-0964">Secreted</keyword>
<keyword evidence="8" id="KW-1015">Disulfide bond</keyword>
<evidence type="ECO:0000256" key="2">
    <source>
        <dbReference type="ARBA" id="ARBA00004613"/>
    </source>
</evidence>
<keyword evidence="10" id="KW-0449">Lipoprotein</keyword>
<accession>A0A803JC03</accession>
<comment type="subcellular location">
    <subcellularLocation>
        <location evidence="1">Cell membrane</location>
        <topology evidence="1">Lipid-anchor</topology>
        <topology evidence="1">GPI-anchor</topology>
    </subcellularLocation>
    <subcellularLocation>
        <location evidence="2">Secreted</location>
    </subcellularLocation>
</comment>
<name>A0A803JC03_XENTR</name>
<feature type="domain" description="ZP" evidence="12">
    <location>
        <begin position="1"/>
        <end position="237"/>
    </location>
</feature>
<dbReference type="PANTHER" id="PTHR14002:SF57">
    <property type="entry name" value="UROMODULIN"/>
    <property type="match status" value="1"/>
</dbReference>
<dbReference type="GeneTree" id="ENSGT00940000156038"/>
<dbReference type="AlphaFoldDB" id="A0A803JC03"/>
<dbReference type="PANTHER" id="PTHR14002">
    <property type="entry name" value="ENDOGLIN/TGF-BETA RECEPTOR TYPE III"/>
    <property type="match status" value="1"/>
</dbReference>
<organism evidence="13">
    <name type="scientific">Xenopus tropicalis</name>
    <name type="common">Western clawed frog</name>
    <name type="synonym">Silurana tropicalis</name>
    <dbReference type="NCBI Taxonomy" id="8364"/>
    <lineage>
        <taxon>Eukaryota</taxon>
        <taxon>Metazoa</taxon>
        <taxon>Chordata</taxon>
        <taxon>Craniata</taxon>
        <taxon>Vertebrata</taxon>
        <taxon>Euteleostomi</taxon>
        <taxon>Amphibia</taxon>
        <taxon>Batrachia</taxon>
        <taxon>Anura</taxon>
        <taxon>Pipoidea</taxon>
        <taxon>Pipidae</taxon>
        <taxon>Xenopodinae</taxon>
        <taxon>Xenopus</taxon>
        <taxon>Silurana</taxon>
    </lineage>
</organism>
<dbReference type="Gene3D" id="2.60.40.4100">
    <property type="entry name" value="Zona pellucida, ZP-C domain"/>
    <property type="match status" value="1"/>
</dbReference>
<evidence type="ECO:0000256" key="5">
    <source>
        <dbReference type="ARBA" id="ARBA00022622"/>
    </source>
</evidence>
<keyword evidence="6" id="KW-0732">Signal</keyword>
<evidence type="ECO:0000256" key="4">
    <source>
        <dbReference type="ARBA" id="ARBA00022525"/>
    </source>
</evidence>
<reference evidence="13" key="2">
    <citation type="submission" date="2021-03" db="UniProtKB">
        <authorList>
            <consortium name="Ensembl"/>
        </authorList>
    </citation>
    <scope>IDENTIFICATION</scope>
</reference>
<evidence type="ECO:0000256" key="8">
    <source>
        <dbReference type="ARBA" id="ARBA00023157"/>
    </source>
</evidence>
<evidence type="ECO:0000256" key="7">
    <source>
        <dbReference type="ARBA" id="ARBA00023136"/>
    </source>
</evidence>
<evidence type="ECO:0000256" key="1">
    <source>
        <dbReference type="ARBA" id="ARBA00004609"/>
    </source>
</evidence>
<dbReference type="GO" id="GO:0005886">
    <property type="term" value="C:plasma membrane"/>
    <property type="evidence" value="ECO:0007669"/>
    <property type="project" value="UniProtKB-SubCell"/>
</dbReference>
<keyword evidence="5" id="KW-0336">GPI-anchor</keyword>
<dbReference type="GO" id="GO:0098552">
    <property type="term" value="C:side of membrane"/>
    <property type="evidence" value="ECO:0007669"/>
    <property type="project" value="UniProtKB-KW"/>
</dbReference>
<protein>
    <recommendedName>
        <fullName evidence="12">ZP domain-containing protein</fullName>
    </recommendedName>
</protein>
<dbReference type="InterPro" id="IPR042235">
    <property type="entry name" value="ZP-C_dom"/>
</dbReference>
<dbReference type="InParanoid" id="A0A803JC03"/>
<evidence type="ECO:0000256" key="6">
    <source>
        <dbReference type="ARBA" id="ARBA00022729"/>
    </source>
</evidence>
<dbReference type="Ensembl" id="ENSXETT00000113938">
    <property type="protein sequence ID" value="ENSXETP00000105395"/>
    <property type="gene ID" value="ENSXETG00000049189"/>
</dbReference>
<evidence type="ECO:0000259" key="12">
    <source>
        <dbReference type="PROSITE" id="PS51034"/>
    </source>
</evidence>
<evidence type="ECO:0000313" key="13">
    <source>
        <dbReference type="Ensembl" id="ENSXETP00000105395"/>
    </source>
</evidence>
<dbReference type="FunFam" id="2.60.40.4100:FF:000001">
    <property type="entry name" value="alpha-tectorin isoform X1"/>
    <property type="match status" value="1"/>
</dbReference>
<evidence type="ECO:0000256" key="11">
    <source>
        <dbReference type="SAM" id="MobiDB-lite"/>
    </source>
</evidence>
<dbReference type="PROSITE" id="PS00682">
    <property type="entry name" value="ZP_1"/>
    <property type="match status" value="1"/>
</dbReference>
<dbReference type="InterPro" id="IPR017977">
    <property type="entry name" value="ZP_dom_CS"/>
</dbReference>
<dbReference type="InterPro" id="IPR048290">
    <property type="entry name" value="ZP_chr"/>
</dbReference>